<protein>
    <recommendedName>
        <fullName evidence="3">Endonuclease/exonuclease/phosphatase domain-containing protein</fullName>
    </recommendedName>
</protein>
<evidence type="ECO:0000313" key="1">
    <source>
        <dbReference type="EMBL" id="CAL1267554.1"/>
    </source>
</evidence>
<evidence type="ECO:0000313" key="2">
    <source>
        <dbReference type="Proteomes" id="UP001497382"/>
    </source>
</evidence>
<dbReference type="EMBL" id="CAXIEN010000029">
    <property type="protein sequence ID" value="CAL1267554.1"/>
    <property type="molecule type" value="Genomic_DNA"/>
</dbReference>
<sequence>MCLLNEFQGYDLIILGDFNSKVGISSTSKVVGNFGDEVINDNGQRLIKVCEAFGLKIQNTFFDHKDTYKYTRYGINRNGKETKSIIDFFITRQETTLHVHDVLTCRWCECRTDHVFLGETISLLSSKTSESKENVVEDVLEMRKYKTYLLYSKSFRDLYTKYLDSVIYMPNERSTQEKYDHLKEIIHSAAYDVLEIQEKNVLGEFFWDQEIKDLRAKRELPHRTTFVSVFW</sequence>
<dbReference type="AlphaFoldDB" id="A0AAV1Z7G5"/>
<dbReference type="Proteomes" id="UP001497382">
    <property type="component" value="Unassembled WGS sequence"/>
</dbReference>
<proteinExistence type="predicted"/>
<comment type="caution">
    <text evidence="1">The sequence shown here is derived from an EMBL/GenBank/DDBJ whole genome shotgun (WGS) entry which is preliminary data.</text>
</comment>
<dbReference type="SUPFAM" id="SSF56219">
    <property type="entry name" value="DNase I-like"/>
    <property type="match status" value="1"/>
</dbReference>
<keyword evidence="2" id="KW-1185">Reference proteome</keyword>
<accession>A0AAV1Z7G5</accession>
<evidence type="ECO:0008006" key="3">
    <source>
        <dbReference type="Google" id="ProtNLM"/>
    </source>
</evidence>
<organism evidence="1 2">
    <name type="scientific">Larinioides sclopetarius</name>
    <dbReference type="NCBI Taxonomy" id="280406"/>
    <lineage>
        <taxon>Eukaryota</taxon>
        <taxon>Metazoa</taxon>
        <taxon>Ecdysozoa</taxon>
        <taxon>Arthropoda</taxon>
        <taxon>Chelicerata</taxon>
        <taxon>Arachnida</taxon>
        <taxon>Araneae</taxon>
        <taxon>Araneomorphae</taxon>
        <taxon>Entelegynae</taxon>
        <taxon>Araneoidea</taxon>
        <taxon>Araneidae</taxon>
        <taxon>Larinioides</taxon>
    </lineage>
</organism>
<dbReference type="InterPro" id="IPR036691">
    <property type="entry name" value="Endo/exonu/phosph_ase_sf"/>
</dbReference>
<gene>
    <name evidence="1" type="ORF">LARSCL_LOCUS3740</name>
</gene>
<name>A0AAV1Z7G5_9ARAC</name>
<dbReference type="Gene3D" id="3.60.10.10">
    <property type="entry name" value="Endonuclease/exonuclease/phosphatase"/>
    <property type="match status" value="1"/>
</dbReference>
<reference evidence="1 2" key="1">
    <citation type="submission" date="2024-04" db="EMBL/GenBank/DDBJ databases">
        <authorList>
            <person name="Rising A."/>
            <person name="Reimegard J."/>
            <person name="Sonavane S."/>
            <person name="Akerstrom W."/>
            <person name="Nylinder S."/>
            <person name="Hedman E."/>
            <person name="Kallberg Y."/>
        </authorList>
    </citation>
    <scope>NUCLEOTIDE SEQUENCE [LARGE SCALE GENOMIC DNA]</scope>
</reference>